<name>A0A0L9U9C8_PHAAN</name>
<gene>
    <name evidence="2" type="ORF">LR48_Vigan03g258400</name>
</gene>
<evidence type="ECO:0000313" key="2">
    <source>
        <dbReference type="EMBL" id="KOM39202.1"/>
    </source>
</evidence>
<accession>A0A0L9U9C8</accession>
<evidence type="ECO:0000313" key="3">
    <source>
        <dbReference type="Proteomes" id="UP000053144"/>
    </source>
</evidence>
<evidence type="ECO:0000256" key="1">
    <source>
        <dbReference type="SAM" id="MobiDB-lite"/>
    </source>
</evidence>
<sequence length="357" mass="39324">MAPNTPAFDRSDPQAFAHSTKLMLAQSSSITFGPLASNLLPRSFGHLRLKQFQHLFSRPFGLKRSANCVSHVRAFVLAAVRSRAFGTSLVINVRSLALGLTCHSTARQPMCRAFIQSSRSTSHVARSLLLDNTPTRALQHSPLSLIDSRSFGLYRSTIHLYEHSSIGPFDPSDDQPIGLNNVRPLASVQHVTVDGQQKTERSTGYTPSGSCSPKNTQNINGLTNQVHERSTGYTPMGNCSPKNTQYIRDTLPWVTVRPRTPSTFGIHSTGNCSPKNTQYIRDTLPRRSSSRPFGLKGVRPLLSTARRSMCTSVQVFDRSTPLMLPFDLHDVRPLGFNHPASHATRPLPSVTSSIQLL</sequence>
<feature type="compositionally biased region" description="Polar residues" evidence="1">
    <location>
        <begin position="202"/>
        <end position="217"/>
    </location>
</feature>
<reference evidence="3" key="1">
    <citation type="journal article" date="2015" name="Proc. Natl. Acad. Sci. U.S.A.">
        <title>Genome sequencing of adzuki bean (Vigna angularis) provides insight into high starch and low fat accumulation and domestication.</title>
        <authorList>
            <person name="Yang K."/>
            <person name="Tian Z."/>
            <person name="Chen C."/>
            <person name="Luo L."/>
            <person name="Zhao B."/>
            <person name="Wang Z."/>
            <person name="Yu L."/>
            <person name="Li Y."/>
            <person name="Sun Y."/>
            <person name="Li W."/>
            <person name="Chen Y."/>
            <person name="Li Y."/>
            <person name="Zhang Y."/>
            <person name="Ai D."/>
            <person name="Zhao J."/>
            <person name="Shang C."/>
            <person name="Ma Y."/>
            <person name="Wu B."/>
            <person name="Wang M."/>
            <person name="Gao L."/>
            <person name="Sun D."/>
            <person name="Zhang P."/>
            <person name="Guo F."/>
            <person name="Wang W."/>
            <person name="Li Y."/>
            <person name="Wang J."/>
            <person name="Varshney R.K."/>
            <person name="Wang J."/>
            <person name="Ling H.Q."/>
            <person name="Wan P."/>
        </authorList>
    </citation>
    <scope>NUCLEOTIDE SEQUENCE</scope>
    <source>
        <strain evidence="3">cv. Jingnong 6</strain>
    </source>
</reference>
<dbReference type="Proteomes" id="UP000053144">
    <property type="component" value="Chromosome 3"/>
</dbReference>
<feature type="region of interest" description="Disordered" evidence="1">
    <location>
        <begin position="338"/>
        <end position="357"/>
    </location>
</feature>
<dbReference type="EMBL" id="CM003373">
    <property type="protein sequence ID" value="KOM39202.1"/>
    <property type="molecule type" value="Genomic_DNA"/>
</dbReference>
<feature type="region of interest" description="Disordered" evidence="1">
    <location>
        <begin position="192"/>
        <end position="217"/>
    </location>
</feature>
<proteinExistence type="predicted"/>
<protein>
    <submittedName>
        <fullName evidence="2">Uncharacterized protein</fullName>
    </submittedName>
</protein>
<dbReference type="AlphaFoldDB" id="A0A0L9U9C8"/>
<dbReference type="Gramene" id="KOM39202">
    <property type="protein sequence ID" value="KOM39202"/>
    <property type="gene ID" value="LR48_Vigan03g258400"/>
</dbReference>
<organism evidence="2 3">
    <name type="scientific">Phaseolus angularis</name>
    <name type="common">Azuki bean</name>
    <name type="synonym">Vigna angularis</name>
    <dbReference type="NCBI Taxonomy" id="3914"/>
    <lineage>
        <taxon>Eukaryota</taxon>
        <taxon>Viridiplantae</taxon>
        <taxon>Streptophyta</taxon>
        <taxon>Embryophyta</taxon>
        <taxon>Tracheophyta</taxon>
        <taxon>Spermatophyta</taxon>
        <taxon>Magnoliopsida</taxon>
        <taxon>eudicotyledons</taxon>
        <taxon>Gunneridae</taxon>
        <taxon>Pentapetalae</taxon>
        <taxon>rosids</taxon>
        <taxon>fabids</taxon>
        <taxon>Fabales</taxon>
        <taxon>Fabaceae</taxon>
        <taxon>Papilionoideae</taxon>
        <taxon>50 kb inversion clade</taxon>
        <taxon>NPAAA clade</taxon>
        <taxon>indigoferoid/millettioid clade</taxon>
        <taxon>Phaseoleae</taxon>
        <taxon>Vigna</taxon>
    </lineage>
</organism>